<sequence length="330" mass="35723">MMLRAATQRLSIPVAQGAPQCRLLSTALPPPQRRVLSRGVFARGAAPSSSALQSQRRLLSSETNALSHYKRKRLLEKIGFGIHNSRRDARRLRLGALRSLASPRTRTTHLTVLHRAYGVLEACLDAQVAALDRAPTAEGELEDFSSLQGVAAQFWQEHGDGLRRAPALAAALKADRPEIVELGEEPDAEEHYWSPGTVQFARRVRAVDALNGDLLLGHILGAHVGELAFEASIGFSADERRLGFTPSRNPAAPPVSEVLAAIDSAAEELDDEPHAAVAIEVSRSFRLRNSLYMEPQGIGLWRDAAIGGVRVLMGRVAEQARPSADAKPAN</sequence>
<protein>
    <submittedName>
        <fullName evidence="1">Uncharacterized protein</fullName>
    </submittedName>
</protein>
<evidence type="ECO:0000313" key="1">
    <source>
        <dbReference type="EMBL" id="CAE0702813.1"/>
    </source>
</evidence>
<dbReference type="EMBL" id="CAKKNE010000002">
    <property type="protein sequence ID" value="CAH0367523.1"/>
    <property type="molecule type" value="Genomic_DNA"/>
</dbReference>
<organism evidence="1">
    <name type="scientific">Pelagomonas calceolata</name>
    <dbReference type="NCBI Taxonomy" id="35677"/>
    <lineage>
        <taxon>Eukaryota</taxon>
        <taxon>Sar</taxon>
        <taxon>Stramenopiles</taxon>
        <taxon>Ochrophyta</taxon>
        <taxon>Pelagophyceae</taxon>
        <taxon>Pelagomonadales</taxon>
        <taxon>Pelagomonadaceae</taxon>
        <taxon>Pelagomonas</taxon>
    </lineage>
</organism>
<evidence type="ECO:0000313" key="2">
    <source>
        <dbReference type="EMBL" id="CAH0367523.1"/>
    </source>
</evidence>
<name>A0A7S4A439_9STRA</name>
<dbReference type="EMBL" id="HBIW01021173">
    <property type="protein sequence ID" value="CAE0702813.1"/>
    <property type="molecule type" value="Transcribed_RNA"/>
</dbReference>
<reference evidence="1" key="1">
    <citation type="submission" date="2021-01" db="EMBL/GenBank/DDBJ databases">
        <authorList>
            <person name="Corre E."/>
            <person name="Pelletier E."/>
            <person name="Niang G."/>
            <person name="Scheremetjew M."/>
            <person name="Finn R."/>
            <person name="Kale V."/>
            <person name="Holt S."/>
            <person name="Cochrane G."/>
            <person name="Meng A."/>
            <person name="Brown T."/>
            <person name="Cohen L."/>
        </authorList>
    </citation>
    <scope>NUCLEOTIDE SEQUENCE</scope>
    <source>
        <strain evidence="1">CCMP1756</strain>
    </source>
</reference>
<gene>
    <name evidence="1" type="ORF">PCAL00307_LOCUS18258</name>
    <name evidence="2" type="ORF">PECAL_2P05480</name>
</gene>
<dbReference type="Proteomes" id="UP000789595">
    <property type="component" value="Unassembled WGS sequence"/>
</dbReference>
<accession>A0A7S4A439</accession>
<evidence type="ECO:0000313" key="3">
    <source>
        <dbReference type="Proteomes" id="UP000789595"/>
    </source>
</evidence>
<dbReference type="AlphaFoldDB" id="A0A7S4A439"/>
<reference evidence="2" key="2">
    <citation type="submission" date="2021-11" db="EMBL/GenBank/DDBJ databases">
        <authorList>
            <consortium name="Genoscope - CEA"/>
            <person name="William W."/>
        </authorList>
    </citation>
    <scope>NUCLEOTIDE SEQUENCE</scope>
</reference>
<keyword evidence="3" id="KW-1185">Reference proteome</keyword>
<proteinExistence type="predicted"/>